<dbReference type="Gene3D" id="4.10.60.10">
    <property type="entry name" value="Zinc finger, CCHC-type"/>
    <property type="match status" value="1"/>
</dbReference>
<dbReference type="SUPFAM" id="SSF57756">
    <property type="entry name" value="Retrovirus zinc finger-like domains"/>
    <property type="match status" value="1"/>
</dbReference>
<keyword evidence="1" id="KW-0863">Zinc-finger</keyword>
<evidence type="ECO:0000256" key="1">
    <source>
        <dbReference type="PROSITE-ProRule" id="PRU00047"/>
    </source>
</evidence>
<keyword evidence="2" id="KW-0175">Coiled coil</keyword>
<accession>A0A4P7NDK2</accession>
<feature type="region of interest" description="Disordered" evidence="3">
    <location>
        <begin position="1"/>
        <end position="83"/>
    </location>
</feature>
<keyword evidence="1" id="KW-0479">Metal-binding</keyword>
<dbReference type="InterPro" id="IPR036875">
    <property type="entry name" value="Znf_CCHC_sf"/>
</dbReference>
<feature type="compositionally biased region" description="Basic and acidic residues" evidence="3">
    <location>
        <begin position="17"/>
        <end position="37"/>
    </location>
</feature>
<dbReference type="SMART" id="SM00343">
    <property type="entry name" value="ZnF_C2HC"/>
    <property type="match status" value="1"/>
</dbReference>
<dbReference type="AlphaFoldDB" id="A0A4P7NDK2"/>
<feature type="compositionally biased region" description="Basic and acidic residues" evidence="3">
    <location>
        <begin position="63"/>
        <end position="83"/>
    </location>
</feature>
<dbReference type="Proteomes" id="UP000294847">
    <property type="component" value="Chromosome 3"/>
</dbReference>
<protein>
    <recommendedName>
        <fullName evidence="4">CCHC-type domain-containing protein</fullName>
    </recommendedName>
</protein>
<dbReference type="GO" id="GO:0008270">
    <property type="term" value="F:zinc ion binding"/>
    <property type="evidence" value="ECO:0007669"/>
    <property type="project" value="UniProtKB-KW"/>
</dbReference>
<feature type="region of interest" description="Disordered" evidence="3">
    <location>
        <begin position="160"/>
        <end position="184"/>
    </location>
</feature>
<evidence type="ECO:0000256" key="3">
    <source>
        <dbReference type="SAM" id="MobiDB-lite"/>
    </source>
</evidence>
<name>A0A4P7NDK2_PYROR</name>
<dbReference type="Pfam" id="PF00098">
    <property type="entry name" value="zf-CCHC"/>
    <property type="match status" value="1"/>
</dbReference>
<proteinExistence type="predicted"/>
<dbReference type="GO" id="GO:0003676">
    <property type="term" value="F:nucleic acid binding"/>
    <property type="evidence" value="ECO:0007669"/>
    <property type="project" value="InterPro"/>
</dbReference>
<organism evidence="5 6">
    <name type="scientific">Pyricularia oryzae</name>
    <name type="common">Rice blast fungus</name>
    <name type="synonym">Magnaporthe oryzae</name>
    <dbReference type="NCBI Taxonomy" id="318829"/>
    <lineage>
        <taxon>Eukaryota</taxon>
        <taxon>Fungi</taxon>
        <taxon>Dikarya</taxon>
        <taxon>Ascomycota</taxon>
        <taxon>Pezizomycotina</taxon>
        <taxon>Sordariomycetes</taxon>
        <taxon>Sordariomycetidae</taxon>
        <taxon>Magnaporthales</taxon>
        <taxon>Pyriculariaceae</taxon>
        <taxon>Pyricularia</taxon>
    </lineage>
</organism>
<dbReference type="InterPro" id="IPR001878">
    <property type="entry name" value="Znf_CCHC"/>
</dbReference>
<evidence type="ECO:0000259" key="4">
    <source>
        <dbReference type="PROSITE" id="PS50158"/>
    </source>
</evidence>
<evidence type="ECO:0000313" key="6">
    <source>
        <dbReference type="Proteomes" id="UP000294847"/>
    </source>
</evidence>
<dbReference type="EMBL" id="CP034206">
    <property type="protein sequence ID" value="QBZ60066.1"/>
    <property type="molecule type" value="Genomic_DNA"/>
</dbReference>
<reference evidence="5 6" key="1">
    <citation type="journal article" date="2019" name="Mol. Biol. Evol.">
        <title>Blast fungal genomes show frequent chromosomal changes, gene gains and losses, and effector gene turnover.</title>
        <authorList>
            <person name="Gomez Luciano L.B."/>
            <person name="Jason Tsai I."/>
            <person name="Chuma I."/>
            <person name="Tosa Y."/>
            <person name="Chen Y.H."/>
            <person name="Li J.Y."/>
            <person name="Li M.Y."/>
            <person name="Jade Lu M.Y."/>
            <person name="Nakayashiki H."/>
            <person name="Li W.H."/>
        </authorList>
    </citation>
    <scope>NUCLEOTIDE SEQUENCE [LARGE SCALE GENOMIC DNA]</scope>
    <source>
        <strain evidence="5">MZ5-1-6</strain>
    </source>
</reference>
<feature type="compositionally biased region" description="Low complexity" evidence="3">
    <location>
        <begin position="358"/>
        <end position="384"/>
    </location>
</feature>
<feature type="coiled-coil region" evidence="2">
    <location>
        <begin position="108"/>
        <end position="149"/>
    </location>
</feature>
<keyword evidence="1" id="KW-0862">Zinc</keyword>
<feature type="domain" description="CCHC-type" evidence="4">
    <location>
        <begin position="406"/>
        <end position="422"/>
    </location>
</feature>
<sequence length="462" mass="52212">MTKNDAERQPTAQLGRQEVESDHGRPETGPPRAERQRQQPTVRIRAQRRPSTRERVGNTVTVRGEDETTDSREDTDEPVRLDDWDQRVLPSININGPTRKTNEAPLSEEEHQMIVDELEDRIAHMQDQIDLLNNTKQENEATISRLLREARSRRETTAITIGTGSGGSHHKSRVKDPPTFSNNPDKDEVTFEVWHRRIENKLLLDGAHYPTDADKRAYVESRLGGDAADTLLPYLNDTHPDQITTYDGIMGHLREEYKDTKLEDTARDELDKLIMSTKDKFMIFKNKFVKLAGQSGLPKRSWKRELHRRLPTNLRVAMVIYHQDTNVSFDAYVRTADGISYDLTKAYASRTEDKNKTKTTSIKKTTGGSVIPRAGGPARTTGGAVDEGQKGKLSVEEMRGLIRAGKCFQCREPGHISRNCPNGDTGRPTISEDRVNQIIASYHGKGTCDIWTIRSPDPNPDP</sequence>
<gene>
    <name evidence="5" type="ORF">PoMZ_05036</name>
</gene>
<feature type="region of interest" description="Disordered" evidence="3">
    <location>
        <begin position="357"/>
        <end position="388"/>
    </location>
</feature>
<dbReference type="PROSITE" id="PS50158">
    <property type="entry name" value="ZF_CCHC"/>
    <property type="match status" value="1"/>
</dbReference>
<evidence type="ECO:0000256" key="2">
    <source>
        <dbReference type="SAM" id="Coils"/>
    </source>
</evidence>
<evidence type="ECO:0000313" key="5">
    <source>
        <dbReference type="EMBL" id="QBZ60066.1"/>
    </source>
</evidence>